<proteinExistence type="predicted"/>
<dbReference type="InterPro" id="IPR000742">
    <property type="entry name" value="EGF"/>
</dbReference>
<evidence type="ECO:0000256" key="11">
    <source>
        <dbReference type="ARBA" id="ARBA00023157"/>
    </source>
</evidence>
<evidence type="ECO:0000256" key="15">
    <source>
        <dbReference type="SAM" id="MobiDB-lite"/>
    </source>
</evidence>
<dbReference type="GO" id="GO:0005886">
    <property type="term" value="C:plasma membrane"/>
    <property type="evidence" value="ECO:0007669"/>
    <property type="project" value="TreeGrafter"/>
</dbReference>
<dbReference type="Pfam" id="PF13947">
    <property type="entry name" value="GUB_WAK_bind"/>
    <property type="match status" value="2"/>
</dbReference>
<dbReference type="Gene3D" id="2.10.25.10">
    <property type="entry name" value="Laminin"/>
    <property type="match status" value="1"/>
</dbReference>
<dbReference type="InterPro" id="IPR018097">
    <property type="entry name" value="EGF_Ca-bd_CS"/>
</dbReference>
<reference evidence="19" key="1">
    <citation type="submission" date="2023-07" db="EMBL/GenBank/DDBJ databases">
        <title>A chromosome-level genome assembly of Lolium multiflorum.</title>
        <authorList>
            <person name="Chen Y."/>
            <person name="Copetti D."/>
            <person name="Kolliker R."/>
            <person name="Studer B."/>
        </authorList>
    </citation>
    <scope>NUCLEOTIDE SEQUENCE</scope>
    <source>
        <strain evidence="19">02402/16</strain>
        <tissue evidence="19">Leaf</tissue>
    </source>
</reference>
<dbReference type="InterPro" id="IPR011009">
    <property type="entry name" value="Kinase-like_dom_sf"/>
</dbReference>
<dbReference type="InterPro" id="IPR045274">
    <property type="entry name" value="WAK-like"/>
</dbReference>
<keyword evidence="9 16" id="KW-1133">Transmembrane helix</keyword>
<keyword evidence="12" id="KW-0325">Glycoprotein</keyword>
<dbReference type="PROSITE" id="PS00010">
    <property type="entry name" value="ASX_HYDROXYL"/>
    <property type="match status" value="1"/>
</dbReference>
<evidence type="ECO:0008006" key="21">
    <source>
        <dbReference type="Google" id="ProtNLM"/>
    </source>
</evidence>
<protein>
    <recommendedName>
        <fullName evidence="21">Protein kinase domain-containing protein</fullName>
    </recommendedName>
</protein>
<dbReference type="GO" id="GO:0005524">
    <property type="term" value="F:ATP binding"/>
    <property type="evidence" value="ECO:0007669"/>
    <property type="project" value="UniProtKB-UniRule"/>
</dbReference>
<dbReference type="AlphaFoldDB" id="A0AAD8WC46"/>
<dbReference type="GO" id="GO:0005509">
    <property type="term" value="F:calcium ion binding"/>
    <property type="evidence" value="ECO:0007669"/>
    <property type="project" value="InterPro"/>
</dbReference>
<dbReference type="PROSITE" id="PS00108">
    <property type="entry name" value="PROTEIN_KINASE_ST"/>
    <property type="match status" value="1"/>
</dbReference>
<keyword evidence="5" id="KW-0732">Signal</keyword>
<dbReference type="InterPro" id="IPR025287">
    <property type="entry name" value="WAK_GUB"/>
</dbReference>
<keyword evidence="4 16" id="KW-0812">Transmembrane</keyword>
<gene>
    <name evidence="19" type="ORF">QYE76_068628</name>
</gene>
<dbReference type="PROSITE" id="PS01187">
    <property type="entry name" value="EGF_CA"/>
    <property type="match status" value="1"/>
</dbReference>
<dbReference type="InterPro" id="IPR000152">
    <property type="entry name" value="EGF-type_Asp/Asn_hydroxyl_site"/>
</dbReference>
<keyword evidence="20" id="KW-1185">Reference proteome</keyword>
<dbReference type="FunFam" id="1.10.510.10:FF:000084">
    <property type="entry name" value="Wall-associated receptor kinase 2"/>
    <property type="match status" value="1"/>
</dbReference>
<feature type="binding site" evidence="14">
    <location>
        <position position="759"/>
    </location>
    <ligand>
        <name>ATP</name>
        <dbReference type="ChEBI" id="CHEBI:30616"/>
    </ligand>
</feature>
<comment type="caution">
    <text evidence="13">Lacks conserved residue(s) required for the propagation of feature annotation.</text>
</comment>
<evidence type="ECO:0000256" key="13">
    <source>
        <dbReference type="PROSITE-ProRule" id="PRU00076"/>
    </source>
</evidence>
<keyword evidence="8 14" id="KW-0067">ATP-binding</keyword>
<dbReference type="PANTHER" id="PTHR27005">
    <property type="entry name" value="WALL-ASSOCIATED RECEPTOR KINASE-LIKE 21"/>
    <property type="match status" value="1"/>
</dbReference>
<dbReference type="CDD" id="cd00054">
    <property type="entry name" value="EGF_CA"/>
    <property type="match status" value="1"/>
</dbReference>
<keyword evidence="11" id="KW-1015">Disulfide bond</keyword>
<dbReference type="PROSITE" id="PS50011">
    <property type="entry name" value="PROTEIN_KINASE_DOM"/>
    <property type="match status" value="1"/>
</dbReference>
<dbReference type="InterPro" id="IPR008271">
    <property type="entry name" value="Ser/Thr_kinase_AS"/>
</dbReference>
<keyword evidence="13" id="KW-0245">EGF-like domain</keyword>
<dbReference type="InterPro" id="IPR017441">
    <property type="entry name" value="Protein_kinase_ATP_BS"/>
</dbReference>
<feature type="domain" description="EGF-like" evidence="18">
    <location>
        <begin position="301"/>
        <end position="338"/>
    </location>
</feature>
<sequence length="1051" mass="114649">MLTLVACAAPSSPPVGLLGCVTSCGDVEVPYPFGIGPASCSLPGLNLTCVDGRGRGQGPPRLLLGVGDLEVKGIGLKSALMTVVYSGGIEMSGSDALEGRGTLFGGLPDDGPYRLAGDNELTVLSCNTAATVRNGNVTMSGCFTFCHEGWNLELASGCNGMGCCRAPIVTNPREEAEGMLVYGGSYDLQIKWFGFNHSADLRLAPVHVLVAAQGWFDQHFGSDVLFDYPPNLARMPVPVILEWEVVGDGAVPDTHSDPTRDCGRTWRRRGYTCTCNYGYQGNPYLPDGCKVLPMDVIYFRDINECEDPAKNGCFGRCINKNGTFECVCPPGTQGNHQMPGGCVNSSTVTGECQRFCGNIRVPHPFGIQGTAAGPADSCYMPGFNLTCDTTTHVPPRLLVGDNGFFRVIEFDLPNSALRVAHSGPILNISSHGPAFYFEGEGSDDGSEPRIFERREAPYSLSTRNELILMGCNAMASMYEDDLDQIAISGCASLCPDNVTDSRYIDGVPRCYGTGCCQARISMSTNGMLPSLVSYEQIDKKRSPMPAYVLIAEAGWFDSQQNVSGKSRSVAAQDVPMILQWEVLSLPSGLPRPDAKLHPNCTHEVRRQLCKSAHSTCRAGTRGYTCHCEESYQGNPYSPEDDGCRGHHGIQLTTGAYIAIGVAIGAGLILSALSVVFISNKLKHRRAKMLKWKFFEQNRGRLLQQLVSQRADIAERMIIPLEELEKATNNFDKSRELGGGGHGTVYKGILSDKHVVAIKKPKKVIQKEIDEFINEVAILSQINHRNVVKLYGCCLETEVPMLVYEFIANGTLYDHLHAQGPSSLSWDNRLRIATETAGSLSYLHSTASVPIIHRDIKSGNILLDDSLTSKIADFGASRYVPIDRSGVTTIVQGTRGYLDPMYFYTGRLTEKSDVYSFGVMLVELLTRKKPFSYLSSEGESLVADFATLYAEGNLSQIIDPQVMKEDKNVQKVAALAVECIKLRREDRPTMKQVESTLGSIQSDKQHVPDTTLDNTHGDGIAKNYPSTVDGSDESARRYSMEEEFMLSSRYPR</sequence>
<dbReference type="PROSITE" id="PS50026">
    <property type="entry name" value="EGF_3"/>
    <property type="match status" value="1"/>
</dbReference>
<dbReference type="EMBL" id="JAUUTY010000004">
    <property type="protein sequence ID" value="KAK1650823.1"/>
    <property type="molecule type" value="Genomic_DNA"/>
</dbReference>
<evidence type="ECO:0000256" key="5">
    <source>
        <dbReference type="ARBA" id="ARBA00022729"/>
    </source>
</evidence>
<keyword evidence="7" id="KW-0418">Kinase</keyword>
<dbReference type="InterPro" id="IPR000719">
    <property type="entry name" value="Prot_kinase_dom"/>
</dbReference>
<evidence type="ECO:0000256" key="16">
    <source>
        <dbReference type="SAM" id="Phobius"/>
    </source>
</evidence>
<keyword evidence="6 14" id="KW-0547">Nucleotide-binding</keyword>
<dbReference type="GO" id="GO:0030247">
    <property type="term" value="F:polysaccharide binding"/>
    <property type="evidence" value="ECO:0007669"/>
    <property type="project" value="InterPro"/>
</dbReference>
<feature type="transmembrane region" description="Helical" evidence="16">
    <location>
        <begin position="655"/>
        <end position="678"/>
    </location>
</feature>
<evidence type="ECO:0000256" key="8">
    <source>
        <dbReference type="ARBA" id="ARBA00022840"/>
    </source>
</evidence>
<accession>A0AAD8WC46</accession>
<evidence type="ECO:0000259" key="18">
    <source>
        <dbReference type="PROSITE" id="PS50026"/>
    </source>
</evidence>
<dbReference type="PROSITE" id="PS00107">
    <property type="entry name" value="PROTEIN_KINASE_ATP"/>
    <property type="match status" value="1"/>
</dbReference>
<evidence type="ECO:0000256" key="7">
    <source>
        <dbReference type="ARBA" id="ARBA00022777"/>
    </source>
</evidence>
<keyword evidence="10 16" id="KW-0472">Membrane</keyword>
<dbReference type="SMART" id="SM00220">
    <property type="entry name" value="S_TKc"/>
    <property type="match status" value="1"/>
</dbReference>
<keyword evidence="2" id="KW-0723">Serine/threonine-protein kinase</keyword>
<evidence type="ECO:0000256" key="10">
    <source>
        <dbReference type="ARBA" id="ARBA00023136"/>
    </source>
</evidence>
<name>A0AAD8WC46_LOLMU</name>
<dbReference type="InterPro" id="IPR001245">
    <property type="entry name" value="Ser-Thr/Tyr_kinase_cat_dom"/>
</dbReference>
<evidence type="ECO:0000256" key="2">
    <source>
        <dbReference type="ARBA" id="ARBA00022527"/>
    </source>
</evidence>
<feature type="compositionally biased region" description="Polar residues" evidence="15">
    <location>
        <begin position="991"/>
        <end position="1001"/>
    </location>
</feature>
<organism evidence="19 20">
    <name type="scientific">Lolium multiflorum</name>
    <name type="common">Italian ryegrass</name>
    <name type="synonym">Lolium perenne subsp. multiflorum</name>
    <dbReference type="NCBI Taxonomy" id="4521"/>
    <lineage>
        <taxon>Eukaryota</taxon>
        <taxon>Viridiplantae</taxon>
        <taxon>Streptophyta</taxon>
        <taxon>Embryophyta</taxon>
        <taxon>Tracheophyta</taxon>
        <taxon>Spermatophyta</taxon>
        <taxon>Magnoliopsida</taxon>
        <taxon>Liliopsida</taxon>
        <taxon>Poales</taxon>
        <taxon>Poaceae</taxon>
        <taxon>BOP clade</taxon>
        <taxon>Pooideae</taxon>
        <taxon>Poodae</taxon>
        <taxon>Poeae</taxon>
        <taxon>Poeae Chloroplast Group 2 (Poeae type)</taxon>
        <taxon>Loliodinae</taxon>
        <taxon>Loliinae</taxon>
        <taxon>Lolium</taxon>
    </lineage>
</organism>
<dbReference type="CDD" id="cd14066">
    <property type="entry name" value="STKc_IRAK"/>
    <property type="match status" value="1"/>
</dbReference>
<dbReference type="FunFam" id="3.30.200.20:FF:000043">
    <property type="entry name" value="Wall-associated receptor kinase 2"/>
    <property type="match status" value="1"/>
</dbReference>
<dbReference type="SUPFAM" id="SSF56112">
    <property type="entry name" value="Protein kinase-like (PK-like)"/>
    <property type="match status" value="1"/>
</dbReference>
<evidence type="ECO:0000313" key="19">
    <source>
        <dbReference type="EMBL" id="KAK1650823.1"/>
    </source>
</evidence>
<dbReference type="SMART" id="SM00179">
    <property type="entry name" value="EGF_CA"/>
    <property type="match status" value="1"/>
</dbReference>
<comment type="subcellular location">
    <subcellularLocation>
        <location evidence="1">Membrane</location>
        <topology evidence="1">Single-pass type I membrane protein</topology>
    </subcellularLocation>
</comment>
<dbReference type="SUPFAM" id="SSF57196">
    <property type="entry name" value="EGF/Laminin"/>
    <property type="match status" value="1"/>
</dbReference>
<evidence type="ECO:0000259" key="17">
    <source>
        <dbReference type="PROSITE" id="PS50011"/>
    </source>
</evidence>
<feature type="region of interest" description="Disordered" evidence="15">
    <location>
        <begin position="990"/>
        <end position="1033"/>
    </location>
</feature>
<dbReference type="InterPro" id="IPR001881">
    <property type="entry name" value="EGF-like_Ca-bd_dom"/>
</dbReference>
<dbReference type="Pfam" id="PF07714">
    <property type="entry name" value="PK_Tyr_Ser-Thr"/>
    <property type="match status" value="1"/>
</dbReference>
<dbReference type="Gene3D" id="3.30.200.20">
    <property type="entry name" value="Phosphorylase Kinase, domain 1"/>
    <property type="match status" value="1"/>
</dbReference>
<evidence type="ECO:0000256" key="4">
    <source>
        <dbReference type="ARBA" id="ARBA00022692"/>
    </source>
</evidence>
<evidence type="ECO:0000313" key="20">
    <source>
        <dbReference type="Proteomes" id="UP001231189"/>
    </source>
</evidence>
<dbReference type="PANTHER" id="PTHR27005:SF215">
    <property type="entry name" value="OS09G0562600 PROTEIN"/>
    <property type="match status" value="1"/>
</dbReference>
<dbReference type="Gene3D" id="1.10.510.10">
    <property type="entry name" value="Transferase(Phosphotransferase) domain 1"/>
    <property type="match status" value="1"/>
</dbReference>
<feature type="domain" description="Protein kinase" evidence="17">
    <location>
        <begin position="730"/>
        <end position="996"/>
    </location>
</feature>
<keyword evidence="3" id="KW-0808">Transferase</keyword>
<evidence type="ECO:0000256" key="12">
    <source>
        <dbReference type="ARBA" id="ARBA00023180"/>
    </source>
</evidence>
<dbReference type="Proteomes" id="UP001231189">
    <property type="component" value="Unassembled WGS sequence"/>
</dbReference>
<evidence type="ECO:0000256" key="6">
    <source>
        <dbReference type="ARBA" id="ARBA00022741"/>
    </source>
</evidence>
<evidence type="ECO:0000256" key="3">
    <source>
        <dbReference type="ARBA" id="ARBA00022679"/>
    </source>
</evidence>
<evidence type="ECO:0000256" key="14">
    <source>
        <dbReference type="PROSITE-ProRule" id="PRU10141"/>
    </source>
</evidence>
<dbReference type="SMART" id="SM00181">
    <property type="entry name" value="EGF"/>
    <property type="match status" value="2"/>
</dbReference>
<comment type="caution">
    <text evidence="19">The sequence shown here is derived from an EMBL/GenBank/DDBJ whole genome shotgun (WGS) entry which is preliminary data.</text>
</comment>
<evidence type="ECO:0000256" key="9">
    <source>
        <dbReference type="ARBA" id="ARBA00022989"/>
    </source>
</evidence>
<evidence type="ECO:0000256" key="1">
    <source>
        <dbReference type="ARBA" id="ARBA00004479"/>
    </source>
</evidence>
<dbReference type="GO" id="GO:0007166">
    <property type="term" value="P:cell surface receptor signaling pathway"/>
    <property type="evidence" value="ECO:0007669"/>
    <property type="project" value="InterPro"/>
</dbReference>
<dbReference type="GO" id="GO:0004674">
    <property type="term" value="F:protein serine/threonine kinase activity"/>
    <property type="evidence" value="ECO:0007669"/>
    <property type="project" value="UniProtKB-KW"/>
</dbReference>